<evidence type="ECO:0008006" key="2">
    <source>
        <dbReference type="Google" id="ProtNLM"/>
    </source>
</evidence>
<evidence type="ECO:0000313" key="1">
    <source>
        <dbReference type="EMBL" id="ASN69474.1"/>
    </source>
</evidence>
<protein>
    <recommendedName>
        <fullName evidence="2">SaV-like</fullName>
    </recommendedName>
</protein>
<dbReference type="InterPro" id="IPR021739">
    <property type="entry name" value="SaV-like"/>
</dbReference>
<reference evidence="1" key="1">
    <citation type="submission" date="2017-06" db="EMBL/GenBank/DDBJ databases">
        <title>Novel phages from South African skin metaviromes.</title>
        <authorList>
            <person name="van Zyl L.J."/>
            <person name="Abrahams Y."/>
            <person name="Stander E.A."/>
            <person name="Kirby B.M."/>
            <person name="Clavaud C."/>
            <person name="Farcet C."/>
            <person name="Breton L."/>
            <person name="Trindade M.I."/>
        </authorList>
    </citation>
    <scope>NUCLEOTIDE SEQUENCE</scope>
</reference>
<name>A0A2H4J2X1_9CAUD</name>
<gene>
    <name evidence="1" type="ORF">10S13_10</name>
</gene>
<proteinExistence type="predicted"/>
<organism evidence="1">
    <name type="scientific">uncultured Caudovirales phage</name>
    <dbReference type="NCBI Taxonomy" id="2100421"/>
    <lineage>
        <taxon>Viruses</taxon>
        <taxon>Duplodnaviria</taxon>
        <taxon>Heunggongvirae</taxon>
        <taxon>Uroviricota</taxon>
        <taxon>Caudoviricetes</taxon>
        <taxon>Peduoviridae</taxon>
        <taxon>Maltschvirus</taxon>
        <taxon>Maltschvirus maltsch</taxon>
    </lineage>
</organism>
<dbReference type="EMBL" id="MF417891">
    <property type="protein sequence ID" value="ASN69474.1"/>
    <property type="molecule type" value="Genomic_DNA"/>
</dbReference>
<sequence>MIMTIISNQKVDMINKPPHYTYGDIEIIDFIEQVTAQYPPELAFAIGSAIKYIARANHKNGKEDIDKAKWYLQRVFDKWDTSNDN</sequence>
<dbReference type="Pfam" id="PF11753">
    <property type="entry name" value="DUF3310"/>
    <property type="match status" value="1"/>
</dbReference>
<accession>A0A2H4J2X1</accession>